<sequence>MVLIIIILVLVVIVSVAAFSDDSDRTIDWEDIERWEQDRRDHKRRNR</sequence>
<name>A0A1T4JBB1_WEICO</name>
<dbReference type="GeneID" id="57979901"/>
<evidence type="ECO:0000313" key="2">
    <source>
        <dbReference type="EMBL" id="MBJ7639369.1"/>
    </source>
</evidence>
<gene>
    <name evidence="2" type="ORF">HAU20_08235</name>
    <name evidence="1" type="ORF">HAU43_07790</name>
</gene>
<dbReference type="Proteomes" id="UP000728106">
    <property type="component" value="Unassembled WGS sequence"/>
</dbReference>
<dbReference type="EMBL" id="JAAOCX010000009">
    <property type="protein sequence ID" value="MBJ7632985.1"/>
    <property type="molecule type" value="Genomic_DNA"/>
</dbReference>
<dbReference type="Proteomes" id="UP000808038">
    <property type="component" value="Unassembled WGS sequence"/>
</dbReference>
<reference evidence="2" key="1">
    <citation type="submission" date="2020-02" db="EMBL/GenBank/DDBJ databases">
        <authorList>
            <person name="Fontana A."/>
            <person name="Patrone V."/>
            <person name="Morelli L."/>
        </authorList>
    </citation>
    <scope>NUCLEOTIDE SEQUENCE</scope>
    <source>
        <strain evidence="1">CCUG 30943</strain>
        <strain evidence="2">CCUG 43002</strain>
    </source>
</reference>
<comment type="caution">
    <text evidence="2">The sequence shown here is derived from an EMBL/GenBank/DDBJ whole genome shotgun (WGS) entry which is preliminary data.</text>
</comment>
<dbReference type="AlphaFoldDB" id="A0A1T4JBB1"/>
<evidence type="ECO:0000313" key="1">
    <source>
        <dbReference type="EMBL" id="MBJ7632985.1"/>
    </source>
</evidence>
<dbReference type="EMBL" id="JAAOCP010000009">
    <property type="protein sequence ID" value="MBJ7639369.1"/>
    <property type="molecule type" value="Genomic_DNA"/>
</dbReference>
<organism evidence="2 3">
    <name type="scientific">Weissella confusa</name>
    <name type="common">Lactobacillus confusus</name>
    <dbReference type="NCBI Taxonomy" id="1583"/>
    <lineage>
        <taxon>Bacteria</taxon>
        <taxon>Bacillati</taxon>
        <taxon>Bacillota</taxon>
        <taxon>Bacilli</taxon>
        <taxon>Lactobacillales</taxon>
        <taxon>Lactobacillaceae</taxon>
        <taxon>Weissella</taxon>
    </lineage>
</organism>
<proteinExistence type="predicted"/>
<reference evidence="2 3" key="2">
    <citation type="journal article" date="2021" name="Int. J. Food Microbiol.">
        <title>Safety demonstration of a microbial species for use in the food chain: Weissella confusa.</title>
        <authorList>
            <person name="Bourdichon F."/>
            <person name="Patrone V."/>
            <person name="Fontana A."/>
            <person name="Milani G."/>
            <person name="Morelli L."/>
        </authorList>
    </citation>
    <scope>NUCLEOTIDE SEQUENCE [LARGE SCALE GENOMIC DNA]</scope>
    <source>
        <strain evidence="1">CCUG 30943</strain>
        <strain evidence="2 3">CCUG 43002</strain>
    </source>
</reference>
<dbReference type="RefSeq" id="WP_003610023.1">
    <property type="nucleotide sequence ID" value="NZ_ALXH01000075.1"/>
</dbReference>
<protein>
    <submittedName>
        <fullName evidence="2">Uncharacterized protein</fullName>
    </submittedName>
</protein>
<evidence type="ECO:0000313" key="3">
    <source>
        <dbReference type="Proteomes" id="UP000728106"/>
    </source>
</evidence>
<accession>A0A1T4JBB1</accession>
<keyword evidence="3" id="KW-1185">Reference proteome</keyword>